<gene>
    <name evidence="1" type="ORF">HELGO_WM17438</name>
</gene>
<name>A0A6S6SGI3_9BACT</name>
<reference evidence="1" key="1">
    <citation type="submission" date="2020-01" db="EMBL/GenBank/DDBJ databases">
        <authorList>
            <person name="Meier V. D."/>
            <person name="Meier V D."/>
        </authorList>
    </citation>
    <scope>NUCLEOTIDE SEQUENCE</scope>
    <source>
        <strain evidence="1">HLG_WM_MAG_12</strain>
    </source>
</reference>
<accession>A0A6S6SGI3</accession>
<dbReference type="GO" id="GO:0033194">
    <property type="term" value="P:response to hydroperoxide"/>
    <property type="evidence" value="ECO:0007669"/>
    <property type="project" value="TreeGrafter"/>
</dbReference>
<dbReference type="GO" id="GO:0005829">
    <property type="term" value="C:cytosol"/>
    <property type="evidence" value="ECO:0007669"/>
    <property type="project" value="TreeGrafter"/>
</dbReference>
<evidence type="ECO:0000313" key="1">
    <source>
        <dbReference type="EMBL" id="CAA6809177.1"/>
    </source>
</evidence>
<dbReference type="PANTHER" id="PTHR30283:SF4">
    <property type="entry name" value="PEROXIDE STRESS RESISTANCE PROTEIN YAAA"/>
    <property type="match status" value="1"/>
</dbReference>
<dbReference type="InterPro" id="IPR005583">
    <property type="entry name" value="YaaA"/>
</dbReference>
<dbReference type="Pfam" id="PF03883">
    <property type="entry name" value="H2O2_YaaD"/>
    <property type="match status" value="1"/>
</dbReference>
<dbReference type="EMBL" id="CACVAW010000035">
    <property type="protein sequence ID" value="CAA6809177.1"/>
    <property type="molecule type" value="Genomic_DNA"/>
</dbReference>
<organism evidence="1">
    <name type="scientific">uncultured Campylobacterales bacterium</name>
    <dbReference type="NCBI Taxonomy" id="352960"/>
    <lineage>
        <taxon>Bacteria</taxon>
        <taxon>Pseudomonadati</taxon>
        <taxon>Campylobacterota</taxon>
        <taxon>Epsilonproteobacteria</taxon>
        <taxon>Campylobacterales</taxon>
        <taxon>environmental samples</taxon>
    </lineage>
</organism>
<dbReference type="AlphaFoldDB" id="A0A6S6SGI3"/>
<dbReference type="PANTHER" id="PTHR30283">
    <property type="entry name" value="PEROXIDE STRESS RESPONSE PROTEIN YAAA"/>
    <property type="match status" value="1"/>
</dbReference>
<proteinExistence type="predicted"/>
<protein>
    <submittedName>
        <fullName evidence="1">UPF0246 protein YaaA</fullName>
    </submittedName>
</protein>
<sequence>MKILFSPSEEKLSKNNFDVLGQNSFAFKDYENKKELIDIYNNNLKLSDEEISKMTGIKDPKKFEIYKKDIYTLRTNYAIKLYTGVAYKYLDFDLLKNSEQKYIFNNVVIFSNLFGAIKADDKIPNYKLKQGQNLGSFKIDKYYKEVQSSILDKYFKDEDILDLRAGVYEKFYQIKKPYITLKFLKEGKVVSHYSKAYRGVILRLLAGMNIKKIDNFEKLKFKNMILVDSKTEKFKTEYSYEIL</sequence>